<feature type="compositionally biased region" description="Polar residues" evidence="4">
    <location>
        <begin position="560"/>
        <end position="573"/>
    </location>
</feature>
<dbReference type="GO" id="GO:0016887">
    <property type="term" value="F:ATP hydrolysis activity"/>
    <property type="evidence" value="ECO:0007669"/>
    <property type="project" value="InterPro"/>
</dbReference>
<accession>A0A1H3GV30</accession>
<feature type="coiled-coil region" evidence="3">
    <location>
        <begin position="261"/>
        <end position="309"/>
    </location>
</feature>
<feature type="region of interest" description="Disordered" evidence="4">
    <location>
        <begin position="560"/>
        <end position="581"/>
    </location>
</feature>
<dbReference type="Gene3D" id="3.40.50.300">
    <property type="entry name" value="P-loop containing nucleotide triphosphate hydrolases"/>
    <property type="match status" value="2"/>
</dbReference>
<dbReference type="SUPFAM" id="SSF52540">
    <property type="entry name" value="P-loop containing nucleoside triphosphate hydrolases"/>
    <property type="match status" value="2"/>
</dbReference>
<dbReference type="InterPro" id="IPR003439">
    <property type="entry name" value="ABC_transporter-like_ATP-bd"/>
</dbReference>
<dbReference type="InterPro" id="IPR051309">
    <property type="entry name" value="ABCF_ATPase"/>
</dbReference>
<protein>
    <submittedName>
        <fullName evidence="6">ATPase components of ABC transporters with duplicated ATPase domains</fullName>
    </submittedName>
</protein>
<evidence type="ECO:0000259" key="5">
    <source>
        <dbReference type="PROSITE" id="PS50893"/>
    </source>
</evidence>
<feature type="domain" description="ABC transporter" evidence="5">
    <location>
        <begin position="3"/>
        <end position="258"/>
    </location>
</feature>
<evidence type="ECO:0000256" key="4">
    <source>
        <dbReference type="SAM" id="MobiDB-lite"/>
    </source>
</evidence>
<reference evidence="7" key="1">
    <citation type="submission" date="2016-10" db="EMBL/GenBank/DDBJ databases">
        <authorList>
            <person name="Varghese N."/>
            <person name="Submissions S."/>
        </authorList>
    </citation>
    <scope>NUCLEOTIDE SEQUENCE [LARGE SCALE GENOMIC DNA]</scope>
    <source>
        <strain evidence="7">SP</strain>
    </source>
</reference>
<dbReference type="SMART" id="SM00382">
    <property type="entry name" value="AAA"/>
    <property type="match status" value="2"/>
</dbReference>
<dbReference type="EMBL" id="FNPI01000001">
    <property type="protein sequence ID" value="SDY06845.1"/>
    <property type="molecule type" value="Genomic_DNA"/>
</dbReference>
<dbReference type="PANTHER" id="PTHR42855:SF2">
    <property type="entry name" value="DRUG RESISTANCE ABC TRANSPORTER,ATP-BINDING PROTEIN"/>
    <property type="match status" value="1"/>
</dbReference>
<proteinExistence type="predicted"/>
<dbReference type="PROSITE" id="PS50893">
    <property type="entry name" value="ABC_TRANSPORTER_2"/>
    <property type="match status" value="2"/>
</dbReference>
<dbReference type="InterPro" id="IPR003593">
    <property type="entry name" value="AAA+_ATPase"/>
</dbReference>
<keyword evidence="7" id="KW-1185">Reference proteome</keyword>
<evidence type="ECO:0000256" key="2">
    <source>
        <dbReference type="ARBA" id="ARBA00022840"/>
    </source>
</evidence>
<evidence type="ECO:0000313" key="6">
    <source>
        <dbReference type="EMBL" id="SDY06845.1"/>
    </source>
</evidence>
<dbReference type="FunFam" id="3.40.50.300:FF:001807">
    <property type="entry name" value="ABC transporter ATP-binding protein"/>
    <property type="match status" value="1"/>
</dbReference>
<evidence type="ECO:0000256" key="3">
    <source>
        <dbReference type="SAM" id="Coils"/>
    </source>
</evidence>
<dbReference type="InterPro" id="IPR032781">
    <property type="entry name" value="ABC_tran_Xtn"/>
</dbReference>
<evidence type="ECO:0000256" key="1">
    <source>
        <dbReference type="ARBA" id="ARBA00022741"/>
    </source>
</evidence>
<feature type="domain" description="ABC transporter" evidence="5">
    <location>
        <begin position="334"/>
        <end position="555"/>
    </location>
</feature>
<feature type="coiled-coil region" evidence="3">
    <location>
        <begin position="581"/>
        <end position="622"/>
    </location>
</feature>
<dbReference type="InterPro" id="IPR027417">
    <property type="entry name" value="P-loop_NTPase"/>
</dbReference>
<dbReference type="PROSITE" id="PS00211">
    <property type="entry name" value="ABC_TRANSPORTER_1"/>
    <property type="match status" value="2"/>
</dbReference>
<dbReference type="Pfam" id="PF12848">
    <property type="entry name" value="ABC_tran_Xtn"/>
    <property type="match status" value="1"/>
</dbReference>
<gene>
    <name evidence="6" type="ORF">SAMN05421736_101287</name>
</gene>
<sequence>MLIQVNNIAKMYGGSQIFQHISMSISEREKIGFVGPNGCGKTTILKLLAGMEEPDEGMIHRKKGMTIGYLSQIPVFATGTTVDDVLRSAFAPLLKIHKRMSTIEKELETVRSEAESASLLLEYGDLQDAFTRNDGYELEAKINKVTAGLNLELAASQLFADLSGGEQTKVMLGKMLLQEPDFLLLDEPTNHLDIHAVEWLEQYLQEYAGTFLVVSHDRYFLDEVAEKIYHLEDGECHVYHGNYTFFVKEREGKLLKEFQDYQEQQKKIKKMKEAIKRLREWANRANPPNEGLHKRARNMERALERMEKLKRPVLERSRMGLTFDAAERSGTDVVRLAGVSKQFEDGRLLLRNIDFHLRWNEKAAIVGDNGTGKSTLLNIILGEENVTEGEITTGSQLKVGYLSQKTAFADKSLSVLAAFRNEIPVTEGRARHILAKFMFYGASVFRCVSNLSGGEQMRLQLAILMHKDVNFLVLDEPTNHLDIDSREVLEEALEQFNGTLLAVSHDRYFLNKLFTKTHWIWKKQLYDYPGNYSWARGKHEQLTAKQCGQAEVLRQPLVQNRNGNETAFSTPGSDSGKDTNKSIMKNNISFIEKEIEQLEATIAELEKTLAALTEKGHKAADDWSVIAERTKELSSKERQLVALYRQWEESIPSSGPFPS</sequence>
<dbReference type="STRING" id="1503961.SAMN05421736_101287"/>
<dbReference type="PANTHER" id="PTHR42855">
    <property type="entry name" value="ABC TRANSPORTER ATP-BINDING SUBUNIT"/>
    <property type="match status" value="1"/>
</dbReference>
<organism evidence="6 7">
    <name type="scientific">Evansella caseinilytica</name>
    <dbReference type="NCBI Taxonomy" id="1503961"/>
    <lineage>
        <taxon>Bacteria</taxon>
        <taxon>Bacillati</taxon>
        <taxon>Bacillota</taxon>
        <taxon>Bacilli</taxon>
        <taxon>Bacillales</taxon>
        <taxon>Bacillaceae</taxon>
        <taxon>Evansella</taxon>
    </lineage>
</organism>
<dbReference type="InterPro" id="IPR017871">
    <property type="entry name" value="ABC_transporter-like_CS"/>
</dbReference>
<dbReference type="AlphaFoldDB" id="A0A1H3GV30"/>
<dbReference type="NCBIfam" id="NF000355">
    <property type="entry name" value="ribo_prot_ABC_F"/>
    <property type="match status" value="1"/>
</dbReference>
<dbReference type="Pfam" id="PF00005">
    <property type="entry name" value="ABC_tran"/>
    <property type="match status" value="2"/>
</dbReference>
<keyword evidence="1" id="KW-0547">Nucleotide-binding</keyword>
<dbReference type="Proteomes" id="UP000198935">
    <property type="component" value="Unassembled WGS sequence"/>
</dbReference>
<dbReference type="FunFam" id="3.40.50.300:FF:000011">
    <property type="entry name" value="Putative ABC transporter ATP-binding component"/>
    <property type="match status" value="1"/>
</dbReference>
<keyword evidence="2" id="KW-0067">ATP-binding</keyword>
<dbReference type="CDD" id="cd03221">
    <property type="entry name" value="ABCF_EF-3"/>
    <property type="match status" value="2"/>
</dbReference>
<name>A0A1H3GV30_9BACI</name>
<evidence type="ECO:0000313" key="7">
    <source>
        <dbReference type="Proteomes" id="UP000198935"/>
    </source>
</evidence>
<keyword evidence="3" id="KW-0175">Coiled coil</keyword>
<dbReference type="GO" id="GO:0005524">
    <property type="term" value="F:ATP binding"/>
    <property type="evidence" value="ECO:0007669"/>
    <property type="project" value="UniProtKB-KW"/>
</dbReference>